<dbReference type="RefSeq" id="WP_263001224.1">
    <property type="nucleotide sequence ID" value="NZ_JAOTEM010000001.1"/>
</dbReference>
<organism evidence="1 2">
    <name type="scientific">Chryseobacterium edaphi</name>
    <dbReference type="NCBI Taxonomy" id="2976532"/>
    <lineage>
        <taxon>Bacteria</taxon>
        <taxon>Pseudomonadati</taxon>
        <taxon>Bacteroidota</taxon>
        <taxon>Flavobacteriia</taxon>
        <taxon>Flavobacteriales</taxon>
        <taxon>Weeksellaceae</taxon>
        <taxon>Chryseobacterium group</taxon>
        <taxon>Chryseobacterium</taxon>
    </lineage>
</organism>
<protein>
    <recommendedName>
        <fullName evidence="3">Lipoprotein</fullName>
    </recommendedName>
</protein>
<keyword evidence="2" id="KW-1185">Reference proteome</keyword>
<dbReference type="EMBL" id="JAOTEM010000001">
    <property type="protein sequence ID" value="MCU7615888.1"/>
    <property type="molecule type" value="Genomic_DNA"/>
</dbReference>
<sequence>MKKLFTILFASLMLMACQTKEDKVQDFVKMYNNSSSMMINQMIKSTKASSTNADQVNIDVNTNYESDNIESELVSKSLPDLIAQAIKSEKIGKELFESGVKFNLKVYSADSKVIVDKTIDKNNLNKSVDFKSIAEGEKPNTDQLNQILETFNKNLPMIDQATGTKIVRIKADQDKNLIYTNEVPDSYIKMLNVEGAEKAMKDEMVKMPQIRQIFQQTAVLGVNNIKYIYTDSKGKVIKEIVITENDVK</sequence>
<accession>A0ABT2W0X0</accession>
<dbReference type="PROSITE" id="PS51257">
    <property type="entry name" value="PROKAR_LIPOPROTEIN"/>
    <property type="match status" value="1"/>
</dbReference>
<dbReference type="Proteomes" id="UP001208649">
    <property type="component" value="Unassembled WGS sequence"/>
</dbReference>
<comment type="caution">
    <text evidence="1">The sequence shown here is derived from an EMBL/GenBank/DDBJ whole genome shotgun (WGS) entry which is preliminary data.</text>
</comment>
<evidence type="ECO:0000313" key="2">
    <source>
        <dbReference type="Proteomes" id="UP001208649"/>
    </source>
</evidence>
<name>A0ABT2W0X0_9FLAO</name>
<reference evidence="2" key="1">
    <citation type="submission" date="2023-07" db="EMBL/GenBank/DDBJ databases">
        <title>Chryseobacterium sp. strain PBS4-4 Genome sequencing and assembly.</title>
        <authorList>
            <person name="Jung Y."/>
        </authorList>
    </citation>
    <scope>NUCLEOTIDE SEQUENCE [LARGE SCALE GENOMIC DNA]</scope>
    <source>
        <strain evidence="2">PBS4-4</strain>
    </source>
</reference>
<evidence type="ECO:0008006" key="3">
    <source>
        <dbReference type="Google" id="ProtNLM"/>
    </source>
</evidence>
<evidence type="ECO:0000313" key="1">
    <source>
        <dbReference type="EMBL" id="MCU7615888.1"/>
    </source>
</evidence>
<gene>
    <name evidence="1" type="ORF">NZ698_01650</name>
</gene>
<proteinExistence type="predicted"/>